<name>A1AMR0_PELPD</name>
<dbReference type="PROSITE" id="PS50965">
    <property type="entry name" value="NERD"/>
    <property type="match status" value="1"/>
</dbReference>
<dbReference type="Pfam" id="PF08378">
    <property type="entry name" value="NERD"/>
    <property type="match status" value="1"/>
</dbReference>
<dbReference type="Proteomes" id="UP000006732">
    <property type="component" value="Chromosome"/>
</dbReference>
<sequence length="344" mass="38659">MLIKQKDGRQEDVRELNRLLTLNITAKQRFAIERELKCLASGDRNEQNSAYYLDFSYKDSQHWAVIHDLRIEHRGRVAQIDHLIINRFLDVYVLESKNYYYGVKITDEGEFLVWDGKGYQAIESPYEQNQRHILALQQAVADRNLAPKRLGFAIPLNFRNVILVAPTSKLIKPPSATFDLSAVIKADAFVSVAAKNVEKKSIIEAPKIIGSDTLREFAEKLARLHRPGSIDYAAKFGIKEVSMAQAVTVAPVVAMPEAPPYAPVPAMVEKKAAKPLCKACRSENLAIVYGKFGYYFKCGECSGNTPIRIGCGKDGHSERIRKEGNNFYRECSECGTSSLYHTNP</sequence>
<proteinExistence type="predicted"/>
<evidence type="ECO:0000259" key="1">
    <source>
        <dbReference type="PROSITE" id="PS50965"/>
    </source>
</evidence>
<evidence type="ECO:0000313" key="2">
    <source>
        <dbReference type="EMBL" id="ABK98630.1"/>
    </source>
</evidence>
<dbReference type="InterPro" id="IPR011528">
    <property type="entry name" value="NERD"/>
</dbReference>
<dbReference type="EMBL" id="CP000482">
    <property type="protein sequence ID" value="ABK98630.1"/>
    <property type="molecule type" value="Genomic_DNA"/>
</dbReference>
<organism evidence="2 3">
    <name type="scientific">Pelobacter propionicus (strain DSM 2379 / NBRC 103807 / OttBd1)</name>
    <dbReference type="NCBI Taxonomy" id="338966"/>
    <lineage>
        <taxon>Bacteria</taxon>
        <taxon>Pseudomonadati</taxon>
        <taxon>Thermodesulfobacteriota</taxon>
        <taxon>Desulfuromonadia</taxon>
        <taxon>Desulfuromonadales</taxon>
        <taxon>Desulfuromonadaceae</taxon>
        <taxon>Pelobacter</taxon>
    </lineage>
</organism>
<evidence type="ECO:0000313" key="3">
    <source>
        <dbReference type="Proteomes" id="UP000006732"/>
    </source>
</evidence>
<reference evidence="2 3" key="1">
    <citation type="submission" date="2006-10" db="EMBL/GenBank/DDBJ databases">
        <title>Complete sequence of chromosome of Pelobacter propionicus DSM 2379.</title>
        <authorList>
            <consortium name="US DOE Joint Genome Institute"/>
            <person name="Copeland A."/>
            <person name="Lucas S."/>
            <person name="Lapidus A."/>
            <person name="Barry K."/>
            <person name="Detter J.C."/>
            <person name="Glavina del Rio T."/>
            <person name="Hammon N."/>
            <person name="Israni S."/>
            <person name="Dalin E."/>
            <person name="Tice H."/>
            <person name="Pitluck S."/>
            <person name="Saunders E."/>
            <person name="Brettin T."/>
            <person name="Bruce D."/>
            <person name="Han C."/>
            <person name="Tapia R."/>
            <person name="Schmutz J."/>
            <person name="Larimer F."/>
            <person name="Land M."/>
            <person name="Hauser L."/>
            <person name="Kyrpides N."/>
            <person name="Kim E."/>
            <person name="Lovley D."/>
            <person name="Richardson P."/>
        </authorList>
    </citation>
    <scope>NUCLEOTIDE SEQUENCE [LARGE SCALE GENOMIC DNA]</scope>
    <source>
        <strain evidence="3">DSM 2379 / NBRC 103807 / OttBd1</strain>
    </source>
</reference>
<dbReference type="HOGENOM" id="CLU_053321_1_0_7"/>
<dbReference type="OrthoDB" id="5500241at2"/>
<feature type="domain" description="NERD" evidence="1">
    <location>
        <begin position="41"/>
        <end position="159"/>
    </location>
</feature>
<dbReference type="AlphaFoldDB" id="A1AMR0"/>
<keyword evidence="3" id="KW-1185">Reference proteome</keyword>
<dbReference type="RefSeq" id="WP_011734937.1">
    <property type="nucleotide sequence ID" value="NC_008609.1"/>
</dbReference>
<accession>A1AMR0</accession>
<dbReference type="KEGG" id="ppd:Ppro_1003"/>
<dbReference type="STRING" id="338966.Ppro_1003"/>
<protein>
    <submittedName>
        <fullName evidence="2">NERD domain protein</fullName>
    </submittedName>
</protein>
<gene>
    <name evidence="2" type="ordered locus">Ppro_1003</name>
</gene>
<dbReference type="eggNOG" id="COG0551">
    <property type="taxonomic scope" value="Bacteria"/>
</dbReference>